<feature type="non-terminal residue" evidence="1">
    <location>
        <position position="1"/>
    </location>
</feature>
<comment type="caution">
    <text evidence="1">The sequence shown here is derived from an EMBL/GenBank/DDBJ whole genome shotgun (WGS) entry which is preliminary data.</text>
</comment>
<accession>X1JVB2</accession>
<sequence>YVSVDDFLDDEEERKILRRLTVIFTKKRTGYIVGKRRLLSISTLRLESETDSDEPAWLNIVKQEYETYYLVACNMRNYDYVLEKDLRIVPEVEIIRF</sequence>
<gene>
    <name evidence="1" type="ORF">S03H2_45787</name>
</gene>
<organism evidence="1">
    <name type="scientific">marine sediment metagenome</name>
    <dbReference type="NCBI Taxonomy" id="412755"/>
    <lineage>
        <taxon>unclassified sequences</taxon>
        <taxon>metagenomes</taxon>
        <taxon>ecological metagenomes</taxon>
    </lineage>
</organism>
<evidence type="ECO:0000313" key="1">
    <source>
        <dbReference type="EMBL" id="GAH73733.1"/>
    </source>
</evidence>
<dbReference type="EMBL" id="BARU01028711">
    <property type="protein sequence ID" value="GAH73733.1"/>
    <property type="molecule type" value="Genomic_DNA"/>
</dbReference>
<name>X1JVB2_9ZZZZ</name>
<protein>
    <submittedName>
        <fullName evidence="1">Uncharacterized protein</fullName>
    </submittedName>
</protein>
<dbReference type="AlphaFoldDB" id="X1JVB2"/>
<proteinExistence type="predicted"/>
<reference evidence="1" key="1">
    <citation type="journal article" date="2014" name="Front. Microbiol.">
        <title>High frequency of phylogenetically diverse reductive dehalogenase-homologous genes in deep subseafloor sedimentary metagenomes.</title>
        <authorList>
            <person name="Kawai M."/>
            <person name="Futagami T."/>
            <person name="Toyoda A."/>
            <person name="Takaki Y."/>
            <person name="Nishi S."/>
            <person name="Hori S."/>
            <person name="Arai W."/>
            <person name="Tsubouchi T."/>
            <person name="Morono Y."/>
            <person name="Uchiyama I."/>
            <person name="Ito T."/>
            <person name="Fujiyama A."/>
            <person name="Inagaki F."/>
            <person name="Takami H."/>
        </authorList>
    </citation>
    <scope>NUCLEOTIDE SEQUENCE</scope>
    <source>
        <strain evidence="1">Expedition CK06-06</strain>
    </source>
</reference>